<dbReference type="EMBL" id="VUNH01000004">
    <property type="protein sequence ID" value="MST55465.1"/>
    <property type="molecule type" value="Genomic_DNA"/>
</dbReference>
<feature type="transmembrane region" description="Helical" evidence="1">
    <location>
        <begin position="334"/>
        <end position="358"/>
    </location>
</feature>
<protein>
    <submittedName>
        <fullName evidence="2">DUF819 domain-containing protein</fullName>
    </submittedName>
</protein>
<reference evidence="2 3" key="1">
    <citation type="submission" date="2019-08" db="EMBL/GenBank/DDBJ databases">
        <title>In-depth cultivation of the pig gut microbiome towards novel bacterial diversity and tailored functional studies.</title>
        <authorList>
            <person name="Wylensek D."/>
            <person name="Hitch T.C.A."/>
            <person name="Clavel T."/>
        </authorList>
    </citation>
    <scope>NUCLEOTIDE SEQUENCE [LARGE SCALE GENOMIC DNA]</scope>
    <source>
        <strain evidence="2 3">SM-530-WT-4B</strain>
    </source>
</reference>
<proteinExistence type="predicted"/>
<sequence>MLITSGFTYVAFLVFFAGLLVWCQKATGWKIFDFVPPIVMVYLFNMLFCTVGLWDMKATAPAYSAVKNNLLYGMIFVMLLRCDIRKMVKIGPRMLAIFFCCAFTIMAGFVVAYVMFKGKIGAESWRAMGALCASWIGGSANMAALQGALNVPEGDYACALIVDTIYYSVWIALLLMAVPLEKAWNRFCDARTVTFEEAEDAQKAAAEGTAKMSGATLTILLGLSLMVSALSQAAGKYAAGLMPGMLKDVFNASTCTMLIVTALGLVAALSPIGRIAGADALSTMYLYAVISLLASRAGLNELLDAPMWLMAGLFVFVVHIVAMVIFSKLFHFDLCMVSTASLANIGGAASAPIVAAAYNPGYTAIGVVMGVIGAAAGNILGFAAAYLMKMFA</sequence>
<evidence type="ECO:0000256" key="1">
    <source>
        <dbReference type="SAM" id="Phobius"/>
    </source>
</evidence>
<accession>A0A6L5YBE8</accession>
<dbReference type="RefSeq" id="WP_154528556.1">
    <property type="nucleotide sequence ID" value="NZ_JAXDZJ010000110.1"/>
</dbReference>
<dbReference type="PANTHER" id="PTHR34289">
    <property type="entry name" value="PROTEIN, PUTATIVE (DUF819)-RELATED"/>
    <property type="match status" value="1"/>
</dbReference>
<name>A0A6L5YBE8_9BACT</name>
<feature type="transmembrane region" description="Helical" evidence="1">
    <location>
        <begin position="212"/>
        <end position="230"/>
    </location>
</feature>
<evidence type="ECO:0000313" key="3">
    <source>
        <dbReference type="Proteomes" id="UP000473699"/>
    </source>
</evidence>
<dbReference type="PANTHER" id="PTHR34289:SF8">
    <property type="entry name" value="DUF819 DOMAIN-CONTAINING PROTEIN"/>
    <property type="match status" value="1"/>
</dbReference>
<feature type="transmembrane region" description="Helical" evidence="1">
    <location>
        <begin position="34"/>
        <end position="54"/>
    </location>
</feature>
<feature type="transmembrane region" description="Helical" evidence="1">
    <location>
        <begin position="60"/>
        <end position="82"/>
    </location>
</feature>
<dbReference type="Proteomes" id="UP000473699">
    <property type="component" value="Unassembled WGS sequence"/>
</dbReference>
<feature type="transmembrane region" description="Helical" evidence="1">
    <location>
        <begin position="159"/>
        <end position="178"/>
    </location>
</feature>
<evidence type="ECO:0000313" key="2">
    <source>
        <dbReference type="EMBL" id="MST55465.1"/>
    </source>
</evidence>
<feature type="transmembrane region" description="Helical" evidence="1">
    <location>
        <begin position="250"/>
        <end position="269"/>
    </location>
</feature>
<dbReference type="AlphaFoldDB" id="A0A6L5YBE8"/>
<feature type="transmembrane region" description="Helical" evidence="1">
    <location>
        <begin position="94"/>
        <end position="116"/>
    </location>
</feature>
<keyword evidence="1" id="KW-0472">Membrane</keyword>
<comment type="caution">
    <text evidence="2">The sequence shown here is derived from an EMBL/GenBank/DDBJ whole genome shotgun (WGS) entry which is preliminary data.</text>
</comment>
<dbReference type="Pfam" id="PF05684">
    <property type="entry name" value="DUF819"/>
    <property type="match status" value="1"/>
</dbReference>
<feature type="transmembrane region" description="Helical" evidence="1">
    <location>
        <begin position="364"/>
        <end position="387"/>
    </location>
</feature>
<feature type="transmembrane region" description="Helical" evidence="1">
    <location>
        <begin position="281"/>
        <end position="299"/>
    </location>
</feature>
<keyword evidence="1" id="KW-0812">Transmembrane</keyword>
<feature type="transmembrane region" description="Helical" evidence="1">
    <location>
        <begin position="6"/>
        <end position="22"/>
    </location>
</feature>
<gene>
    <name evidence="2" type="ORF">FYJ74_05375</name>
</gene>
<organism evidence="2 3">
    <name type="scientific">Pyramidobacter porci</name>
    <dbReference type="NCBI Taxonomy" id="2605789"/>
    <lineage>
        <taxon>Bacteria</taxon>
        <taxon>Thermotogati</taxon>
        <taxon>Synergistota</taxon>
        <taxon>Synergistia</taxon>
        <taxon>Synergistales</taxon>
        <taxon>Dethiosulfovibrionaceae</taxon>
        <taxon>Pyramidobacter</taxon>
    </lineage>
</organism>
<feature type="transmembrane region" description="Helical" evidence="1">
    <location>
        <begin position="305"/>
        <end position="327"/>
    </location>
</feature>
<keyword evidence="1" id="KW-1133">Transmembrane helix</keyword>
<dbReference type="InterPro" id="IPR008537">
    <property type="entry name" value="DUF819"/>
</dbReference>
<keyword evidence="3" id="KW-1185">Reference proteome</keyword>